<name>A0ABW3RMK8_9SPHI</name>
<evidence type="ECO:0000259" key="1">
    <source>
        <dbReference type="Pfam" id="PF00903"/>
    </source>
</evidence>
<accession>A0ABW3RMK8</accession>
<dbReference type="CDD" id="cd07247">
    <property type="entry name" value="SgaA_N_like"/>
    <property type="match status" value="1"/>
</dbReference>
<dbReference type="RefSeq" id="WP_380897121.1">
    <property type="nucleotide sequence ID" value="NZ_JBHTKY010000019.1"/>
</dbReference>
<sequence>MGETKPIMMSETNSNSPIHEQIQYIEFLSEDLQRAKHFYTTCFGWTFTVHGQAGFHTDGVFRLGTPLNGTILIVLYSQDLEATMGKIVGEGGAISKGIFNFPGGRRFHFRDLDGYELAVWSE</sequence>
<dbReference type="PANTHER" id="PTHR33993:SF1">
    <property type="entry name" value="GLYOXALASE FAMILY PROTEIN"/>
    <property type="match status" value="1"/>
</dbReference>
<organism evidence="2 3">
    <name type="scientific">Sphingobacterium daejeonense</name>
    <dbReference type="NCBI Taxonomy" id="371142"/>
    <lineage>
        <taxon>Bacteria</taxon>
        <taxon>Pseudomonadati</taxon>
        <taxon>Bacteroidota</taxon>
        <taxon>Sphingobacteriia</taxon>
        <taxon>Sphingobacteriales</taxon>
        <taxon>Sphingobacteriaceae</taxon>
        <taxon>Sphingobacterium</taxon>
    </lineage>
</organism>
<gene>
    <name evidence="2" type="ORF">ACFQ2C_12645</name>
</gene>
<dbReference type="SUPFAM" id="SSF54593">
    <property type="entry name" value="Glyoxalase/Bleomycin resistance protein/Dihydroxybiphenyl dioxygenase"/>
    <property type="match status" value="1"/>
</dbReference>
<dbReference type="Gene3D" id="3.10.180.10">
    <property type="entry name" value="2,3-Dihydroxybiphenyl 1,2-Dioxygenase, domain 1"/>
    <property type="match status" value="1"/>
</dbReference>
<proteinExistence type="predicted"/>
<keyword evidence="3" id="KW-1185">Reference proteome</keyword>
<evidence type="ECO:0000313" key="2">
    <source>
        <dbReference type="EMBL" id="MFD1166455.1"/>
    </source>
</evidence>
<dbReference type="InterPro" id="IPR052164">
    <property type="entry name" value="Anthracycline_SecMetBiosynth"/>
</dbReference>
<dbReference type="InterPro" id="IPR029068">
    <property type="entry name" value="Glyas_Bleomycin-R_OHBP_Dase"/>
</dbReference>
<dbReference type="PANTHER" id="PTHR33993">
    <property type="entry name" value="GLYOXALASE-RELATED"/>
    <property type="match status" value="1"/>
</dbReference>
<evidence type="ECO:0000313" key="3">
    <source>
        <dbReference type="Proteomes" id="UP001597205"/>
    </source>
</evidence>
<reference evidence="3" key="1">
    <citation type="journal article" date="2019" name="Int. J. Syst. Evol. Microbiol.">
        <title>The Global Catalogue of Microorganisms (GCM) 10K type strain sequencing project: providing services to taxonomists for standard genome sequencing and annotation.</title>
        <authorList>
            <consortium name="The Broad Institute Genomics Platform"/>
            <consortium name="The Broad Institute Genome Sequencing Center for Infectious Disease"/>
            <person name="Wu L."/>
            <person name="Ma J."/>
        </authorList>
    </citation>
    <scope>NUCLEOTIDE SEQUENCE [LARGE SCALE GENOMIC DNA]</scope>
    <source>
        <strain evidence="3">CCUG 52468</strain>
    </source>
</reference>
<comment type="caution">
    <text evidence="2">The sequence shown here is derived from an EMBL/GenBank/DDBJ whole genome shotgun (WGS) entry which is preliminary data.</text>
</comment>
<protein>
    <submittedName>
        <fullName evidence="2">VOC family protein</fullName>
    </submittedName>
</protein>
<dbReference type="Pfam" id="PF00903">
    <property type="entry name" value="Glyoxalase"/>
    <property type="match status" value="1"/>
</dbReference>
<dbReference type="EMBL" id="JBHTKY010000019">
    <property type="protein sequence ID" value="MFD1166455.1"/>
    <property type="molecule type" value="Genomic_DNA"/>
</dbReference>
<dbReference type="Proteomes" id="UP001597205">
    <property type="component" value="Unassembled WGS sequence"/>
</dbReference>
<dbReference type="InterPro" id="IPR004360">
    <property type="entry name" value="Glyas_Fos-R_dOase_dom"/>
</dbReference>
<feature type="domain" description="Glyoxalase/fosfomycin resistance/dioxygenase" evidence="1">
    <location>
        <begin position="22"/>
        <end position="118"/>
    </location>
</feature>